<gene>
    <name evidence="2" type="ORF">Vbra_9657</name>
</gene>
<dbReference type="STRING" id="1169540.A0A0G4G3M3"/>
<dbReference type="Proteomes" id="UP000041254">
    <property type="component" value="Unassembled WGS sequence"/>
</dbReference>
<dbReference type="PhylomeDB" id="A0A0G4G3M3"/>
<dbReference type="VEuPathDB" id="CryptoDB:Vbra_9657"/>
<sequence length="214" mass="23637">MVWSLFGRASEPPKEPKEQVREWTRKLRHEMRGIDRSIRSIDFEERKVVAEIKAAAKRNDVQSCKVLAKEVVRSRNAKTRLNESKAHMNSVAMSLQSNLATMRMADHLKTSTDVMQSMSKLIRYPEVAKVMGEMAGEMTKMGLIEEMVSDAVDSMDAAGVEEEADEEVQKVLSEVAAGVLGQLPAAAGKLPAQAQPQAEVAEGEGDIEERLNAL</sequence>
<name>A0A0G4G3M3_VITBC</name>
<evidence type="ECO:0000256" key="1">
    <source>
        <dbReference type="SAM" id="MobiDB-lite"/>
    </source>
</evidence>
<dbReference type="OMA" id="KILWEVT"/>
<evidence type="ECO:0000313" key="2">
    <source>
        <dbReference type="EMBL" id="CEM22760.1"/>
    </source>
</evidence>
<dbReference type="EMBL" id="CDMY01000557">
    <property type="protein sequence ID" value="CEM22760.1"/>
    <property type="molecule type" value="Genomic_DNA"/>
</dbReference>
<dbReference type="GO" id="GO:0007034">
    <property type="term" value="P:vacuolar transport"/>
    <property type="evidence" value="ECO:0007669"/>
    <property type="project" value="InterPro"/>
</dbReference>
<dbReference type="OrthoDB" id="2329734at2759"/>
<dbReference type="PANTHER" id="PTHR10476">
    <property type="entry name" value="CHARGED MULTIVESICULAR BODY PROTEIN"/>
    <property type="match status" value="1"/>
</dbReference>
<organism evidence="2 3">
    <name type="scientific">Vitrella brassicaformis (strain CCMP3155)</name>
    <dbReference type="NCBI Taxonomy" id="1169540"/>
    <lineage>
        <taxon>Eukaryota</taxon>
        <taxon>Sar</taxon>
        <taxon>Alveolata</taxon>
        <taxon>Colpodellida</taxon>
        <taxon>Vitrellaceae</taxon>
        <taxon>Vitrella</taxon>
    </lineage>
</organism>
<evidence type="ECO:0008006" key="4">
    <source>
        <dbReference type="Google" id="ProtNLM"/>
    </source>
</evidence>
<dbReference type="Pfam" id="PF03357">
    <property type="entry name" value="Snf7"/>
    <property type="match status" value="1"/>
</dbReference>
<evidence type="ECO:0000313" key="3">
    <source>
        <dbReference type="Proteomes" id="UP000041254"/>
    </source>
</evidence>
<accession>A0A0G4G3M3</accession>
<dbReference type="InParanoid" id="A0A0G4G3M3"/>
<feature type="region of interest" description="Disordered" evidence="1">
    <location>
        <begin position="190"/>
        <end position="214"/>
    </location>
</feature>
<dbReference type="AlphaFoldDB" id="A0A0G4G3M3"/>
<dbReference type="Gene3D" id="6.10.140.1230">
    <property type="match status" value="1"/>
</dbReference>
<reference evidence="2 3" key="1">
    <citation type="submission" date="2014-11" db="EMBL/GenBank/DDBJ databases">
        <authorList>
            <person name="Zhu J."/>
            <person name="Qi W."/>
            <person name="Song R."/>
        </authorList>
    </citation>
    <scope>NUCLEOTIDE SEQUENCE [LARGE SCALE GENOMIC DNA]</scope>
</reference>
<proteinExistence type="predicted"/>
<protein>
    <recommendedName>
        <fullName evidence="4">Charged multivesicular body protein 3</fullName>
    </recommendedName>
</protein>
<dbReference type="InterPro" id="IPR005024">
    <property type="entry name" value="Snf7_fam"/>
</dbReference>
<keyword evidence="3" id="KW-1185">Reference proteome</keyword>